<comment type="caution">
    <text evidence="1">The sequence shown here is derived from an EMBL/GenBank/DDBJ whole genome shotgun (WGS) entry which is preliminary data.</text>
</comment>
<organism evidence="1 2">
    <name type="scientific">Paractinoplanes pyxinae</name>
    <dbReference type="NCBI Taxonomy" id="2997416"/>
    <lineage>
        <taxon>Bacteria</taxon>
        <taxon>Bacillati</taxon>
        <taxon>Actinomycetota</taxon>
        <taxon>Actinomycetes</taxon>
        <taxon>Micromonosporales</taxon>
        <taxon>Micromonosporaceae</taxon>
        <taxon>Paractinoplanes</taxon>
    </lineage>
</organism>
<sequence>MKDAKASGVSFSEKSLSDWLGGISVPRTDAPVTFLSKYLGALAQRQGRPVHLEIWWLDLVRRARAKRKAGRPRTRESARLQPDAGWPRVRELGPLDVGVHPAAFLPVSSSPLRSWFEGRPEPDAVPAYVPRDHDRSLQDSLRAAAKRSAGAVLVTGRSCAGKSRSAWEAVSAEFGDWQFVDMRDRDGRDRLAAASPDGDHVLWLDNLDRADDMSDVAESALRAMRQATPARRCVVVASMWRRPETIGGPGAAAVRELARLAGVPVSVLEGWSRRELETAAESAREDRLMAAALSQAAPSPPQLLAGARWALGLWRNPDHRETRAVRALSRRALVGAPRG</sequence>
<keyword evidence="2" id="KW-1185">Reference proteome</keyword>
<gene>
    <name evidence="1" type="ORF">OWR29_19035</name>
</gene>
<dbReference type="RefSeq" id="WP_267564247.1">
    <property type="nucleotide sequence ID" value="NZ_JAPNTZ010000006.1"/>
</dbReference>
<evidence type="ECO:0000313" key="1">
    <source>
        <dbReference type="EMBL" id="MCY1140103.1"/>
    </source>
</evidence>
<dbReference type="EMBL" id="JAPNTZ010000006">
    <property type="protein sequence ID" value="MCY1140103.1"/>
    <property type="molecule type" value="Genomic_DNA"/>
</dbReference>
<protein>
    <submittedName>
        <fullName evidence="1">Uncharacterized protein</fullName>
    </submittedName>
</protein>
<accession>A0ABT4B0T1</accession>
<proteinExistence type="predicted"/>
<name>A0ABT4B0T1_9ACTN</name>
<evidence type="ECO:0000313" key="2">
    <source>
        <dbReference type="Proteomes" id="UP001151002"/>
    </source>
</evidence>
<dbReference type="Proteomes" id="UP001151002">
    <property type="component" value="Unassembled WGS sequence"/>
</dbReference>
<reference evidence="1" key="1">
    <citation type="submission" date="2022-11" db="EMBL/GenBank/DDBJ databases">
        <authorList>
            <person name="Somphong A."/>
            <person name="Phongsopitanun W."/>
        </authorList>
    </citation>
    <scope>NUCLEOTIDE SEQUENCE</scope>
    <source>
        <strain evidence="1">Pm04-4</strain>
    </source>
</reference>